<evidence type="ECO:0000256" key="1">
    <source>
        <dbReference type="SAM" id="SignalP"/>
    </source>
</evidence>
<gene>
    <name evidence="2" type="ORF">EZJ44_04735</name>
</gene>
<name>A0A4Q9V0M1_9ACTO</name>
<evidence type="ECO:0008006" key="4">
    <source>
        <dbReference type="Google" id="ProtNLM"/>
    </source>
</evidence>
<comment type="caution">
    <text evidence="2">The sequence shown here is derived from an EMBL/GenBank/DDBJ whole genome shotgun (WGS) entry which is preliminary data.</text>
</comment>
<sequence>MKPKKSRIIGTLAALCSATLLTSPLAFAGNGAGTAGGGAISRYGADQSFVWYAEDQFFPNVAPTQGWGQTSIDYFATKVLANSGKSSFGTSAPGYYQEACTNAINEAIARGANDPIPATKARVVYLGMYDYTLASAPTLFGGGYARANDDGITQYNLSWNTIMGSWNSYFMGNSDTLDTTNELRALGQSKIDAMGSGTLSAVCIARNDKEPGGAPLPDPNPNKAWVLDSNGALVTSDPNKTNAVGADQKLFLHGDKVGSVVTGSIPNGITAPLTDYQIADDWSGAAKYVDFTNTGVARVYRDGVDVTSQFTITLNGTTTIATAKPEFLATTAGLSQPAVMKLYIAGAFKPVTPETDTNGQTVQLTNKGWEKYNDKTVPTNEPPVYVWNPDPHKDIVGSTKQDGNQTSINSTMVFPGQWVQYVITLDTNLPAQTAKAYPITTFGVEDVYSPLIYDVLVVLFFSLLVKLCKWLKKTVKLLVKLCKWLKKTDIKLASELLDTFDQ</sequence>
<reference evidence="2 3" key="1">
    <citation type="submission" date="2019-02" db="EMBL/GenBank/DDBJ databases">
        <title>Arcanobacterium bovis sp. nov., isolated from the milk of a cow with mastitis.</title>
        <authorList>
            <person name="Sammra O."/>
            <person name="Foster G."/>
            <person name="Hassan A."/>
            <person name="Alssahen M."/>
            <person name="Laemmler C."/>
            <person name="Borowiak M."/>
            <person name="Malorny B."/>
            <person name="Abdulmawjood A."/>
        </authorList>
    </citation>
    <scope>NUCLEOTIDE SEQUENCE [LARGE SCALE GENOMIC DNA]</scope>
    <source>
        <strain evidence="2 3">C605018/01/1</strain>
    </source>
</reference>
<proteinExistence type="predicted"/>
<dbReference type="RefSeq" id="WP_131280744.1">
    <property type="nucleotide sequence ID" value="NZ_JBHSLR010000009.1"/>
</dbReference>
<dbReference type="OrthoDB" id="3222861at2"/>
<protein>
    <recommendedName>
        <fullName evidence="4">Isopeptide-forming domain-containing fimbrial protein</fullName>
    </recommendedName>
</protein>
<dbReference type="Proteomes" id="UP000293036">
    <property type="component" value="Unassembled WGS sequence"/>
</dbReference>
<evidence type="ECO:0000313" key="3">
    <source>
        <dbReference type="Proteomes" id="UP000293036"/>
    </source>
</evidence>
<keyword evidence="3" id="KW-1185">Reference proteome</keyword>
<keyword evidence="1" id="KW-0732">Signal</keyword>
<dbReference type="Gene3D" id="2.60.40.740">
    <property type="match status" value="2"/>
</dbReference>
<dbReference type="AlphaFoldDB" id="A0A4Q9V0M1"/>
<evidence type="ECO:0000313" key="2">
    <source>
        <dbReference type="EMBL" id="TBW22136.1"/>
    </source>
</evidence>
<feature type="signal peptide" evidence="1">
    <location>
        <begin position="1"/>
        <end position="28"/>
    </location>
</feature>
<dbReference type="EMBL" id="SJDT01000003">
    <property type="protein sequence ID" value="TBW22136.1"/>
    <property type="molecule type" value="Genomic_DNA"/>
</dbReference>
<accession>A0A4Q9V0M1</accession>
<organism evidence="2 3">
    <name type="scientific">Arcanobacterium bovis</name>
    <dbReference type="NCBI Taxonomy" id="2529275"/>
    <lineage>
        <taxon>Bacteria</taxon>
        <taxon>Bacillati</taxon>
        <taxon>Actinomycetota</taxon>
        <taxon>Actinomycetes</taxon>
        <taxon>Actinomycetales</taxon>
        <taxon>Actinomycetaceae</taxon>
        <taxon>Arcanobacterium</taxon>
    </lineage>
</organism>
<feature type="chain" id="PRO_5020496353" description="Isopeptide-forming domain-containing fimbrial protein" evidence="1">
    <location>
        <begin position="29"/>
        <end position="502"/>
    </location>
</feature>